<feature type="region of interest" description="Disordered" evidence="1">
    <location>
        <begin position="1"/>
        <end position="33"/>
    </location>
</feature>
<sequence length="122" mass="13954">MEYEAHGGANSEAHEEARDEARDEARNEARNAVPDEVPFLVPLEAVPEAVYFTLKSAEEFCKEWAGDHNFALVRSRSKSGRKAGDGVIKIWLHCDRGSRRLERVNYKRETRTRLRELLPEAS</sequence>
<organism evidence="2 3">
    <name type="scientific">Aulographum hederae CBS 113979</name>
    <dbReference type="NCBI Taxonomy" id="1176131"/>
    <lineage>
        <taxon>Eukaryota</taxon>
        <taxon>Fungi</taxon>
        <taxon>Dikarya</taxon>
        <taxon>Ascomycota</taxon>
        <taxon>Pezizomycotina</taxon>
        <taxon>Dothideomycetes</taxon>
        <taxon>Pleosporomycetidae</taxon>
        <taxon>Aulographales</taxon>
        <taxon>Aulographaceae</taxon>
    </lineage>
</organism>
<proteinExistence type="predicted"/>
<dbReference type="AlphaFoldDB" id="A0A6G1GP19"/>
<name>A0A6G1GP19_9PEZI</name>
<reference evidence="2" key="1">
    <citation type="journal article" date="2020" name="Stud. Mycol.">
        <title>101 Dothideomycetes genomes: a test case for predicting lifestyles and emergence of pathogens.</title>
        <authorList>
            <person name="Haridas S."/>
            <person name="Albert R."/>
            <person name="Binder M."/>
            <person name="Bloem J."/>
            <person name="Labutti K."/>
            <person name="Salamov A."/>
            <person name="Andreopoulos B."/>
            <person name="Baker S."/>
            <person name="Barry K."/>
            <person name="Bills G."/>
            <person name="Bluhm B."/>
            <person name="Cannon C."/>
            <person name="Castanera R."/>
            <person name="Culley D."/>
            <person name="Daum C."/>
            <person name="Ezra D."/>
            <person name="Gonzalez J."/>
            <person name="Henrissat B."/>
            <person name="Kuo A."/>
            <person name="Liang C."/>
            <person name="Lipzen A."/>
            <person name="Lutzoni F."/>
            <person name="Magnuson J."/>
            <person name="Mondo S."/>
            <person name="Nolan M."/>
            <person name="Ohm R."/>
            <person name="Pangilinan J."/>
            <person name="Park H.-J."/>
            <person name="Ramirez L."/>
            <person name="Alfaro M."/>
            <person name="Sun H."/>
            <person name="Tritt A."/>
            <person name="Yoshinaga Y."/>
            <person name="Zwiers L.-H."/>
            <person name="Turgeon B."/>
            <person name="Goodwin S."/>
            <person name="Spatafora J."/>
            <person name="Crous P."/>
            <person name="Grigoriev I."/>
        </authorList>
    </citation>
    <scope>NUCLEOTIDE SEQUENCE</scope>
    <source>
        <strain evidence="2">CBS 113979</strain>
    </source>
</reference>
<feature type="compositionally biased region" description="Basic and acidic residues" evidence="1">
    <location>
        <begin position="12"/>
        <end position="29"/>
    </location>
</feature>
<keyword evidence="3" id="KW-1185">Reference proteome</keyword>
<gene>
    <name evidence="2" type="ORF">K402DRAFT_424415</name>
</gene>
<dbReference type="EMBL" id="ML977182">
    <property type="protein sequence ID" value="KAF1982671.1"/>
    <property type="molecule type" value="Genomic_DNA"/>
</dbReference>
<dbReference type="Proteomes" id="UP000800041">
    <property type="component" value="Unassembled WGS sequence"/>
</dbReference>
<accession>A0A6G1GP19</accession>
<protein>
    <recommendedName>
        <fullName evidence="4">FAR1 domain-containing protein</fullName>
    </recommendedName>
</protein>
<evidence type="ECO:0000313" key="3">
    <source>
        <dbReference type="Proteomes" id="UP000800041"/>
    </source>
</evidence>
<evidence type="ECO:0008006" key="4">
    <source>
        <dbReference type="Google" id="ProtNLM"/>
    </source>
</evidence>
<evidence type="ECO:0000313" key="2">
    <source>
        <dbReference type="EMBL" id="KAF1982671.1"/>
    </source>
</evidence>
<evidence type="ECO:0000256" key="1">
    <source>
        <dbReference type="SAM" id="MobiDB-lite"/>
    </source>
</evidence>